<dbReference type="PANTHER" id="PTHR30050">
    <property type="entry name" value="CHROMOSOMAL REPLICATION INITIATOR PROTEIN DNAA"/>
    <property type="match status" value="1"/>
</dbReference>
<feature type="binding site" evidence="8">
    <location>
        <position position="147"/>
    </location>
    <ligand>
        <name>ATP</name>
        <dbReference type="ChEBI" id="CHEBI:30616"/>
    </ligand>
</feature>
<sequence>MDIDIDQVLLKLKTSLTNEIYSKYIQNLKFKKNTSNENNLYFIAPNKIIANWIQTKYSDKISNAYETLYNQKVTVHIQTKDTKTSKNNSKLLIKKDNNNSILNPTYTFESFVVGSSNEFAYNAALAVAKHIGTAYNPMFIYGPTGLGKTHLIHSIGNYAQERNKNVMYITSEQFMNDFFYNIQNKSMNNFRSKYRNCDILLIDDIQFFSNKEKIQEEFFHTFNELYSNNKQIILTSDKPPKMIKGLEERLKSRFEWGLIADISIPELETKIAIIKKKCEIDKINLNNEVINYIAANMGDNIREIESAIINLNAYANLMKQNITLEFAKNVIKDQIKEKRDHISIEDIIKTVSRTLNLKPNEIKSKSRNKNIVQARRIVIYLSRELTPNSMPTIASFFSMKDHTSISKNMKKISSLLIEDELFKLTVEEIKNKILSD</sequence>
<dbReference type="Gene3D" id="3.30.300.180">
    <property type="match status" value="1"/>
</dbReference>
<dbReference type="CDD" id="cd00009">
    <property type="entry name" value="AAA"/>
    <property type="match status" value="1"/>
</dbReference>
<evidence type="ECO:0000256" key="3">
    <source>
        <dbReference type="ARBA" id="ARBA00022705"/>
    </source>
</evidence>
<gene>
    <name evidence="8" type="primary">dnaA</name>
    <name evidence="14" type="ORF">HELGO_WM2587</name>
</gene>
<dbReference type="PANTHER" id="PTHR30050:SF2">
    <property type="entry name" value="CHROMOSOMAL REPLICATION INITIATOR PROTEIN DNAA"/>
    <property type="match status" value="1"/>
</dbReference>
<dbReference type="PRINTS" id="PR00051">
    <property type="entry name" value="DNAA"/>
</dbReference>
<proteinExistence type="inferred from homology"/>
<feature type="region of interest" description="Domain IV, binds dsDNA" evidence="8">
    <location>
        <begin position="316"/>
        <end position="436"/>
    </location>
</feature>
<dbReference type="InterPro" id="IPR013159">
    <property type="entry name" value="DnaA_C"/>
</dbReference>
<dbReference type="InterPro" id="IPR003593">
    <property type="entry name" value="AAA+_ATPase"/>
</dbReference>
<keyword evidence="2 8" id="KW-0963">Cytoplasm</keyword>
<keyword evidence="5 8" id="KW-0067">ATP-binding</keyword>
<dbReference type="GO" id="GO:0006275">
    <property type="term" value="P:regulation of DNA replication"/>
    <property type="evidence" value="ECO:0007669"/>
    <property type="project" value="UniProtKB-UniRule"/>
</dbReference>
<dbReference type="GO" id="GO:0008289">
    <property type="term" value="F:lipid binding"/>
    <property type="evidence" value="ECO:0007669"/>
    <property type="project" value="UniProtKB-KW"/>
</dbReference>
<dbReference type="InterPro" id="IPR027417">
    <property type="entry name" value="P-loop_NTPase"/>
</dbReference>
<dbReference type="InterPro" id="IPR024633">
    <property type="entry name" value="DnaA_N_dom"/>
</dbReference>
<keyword evidence="6 8" id="KW-0446">Lipid-binding</keyword>
<dbReference type="SUPFAM" id="SSF48295">
    <property type="entry name" value="TrpR-like"/>
    <property type="match status" value="1"/>
</dbReference>
<comment type="domain">
    <text evidence="8">Domain I is involved in oligomerization and binding regulators, domain II is flexibile and of varying length in different bacteria, domain III forms the AAA+ region, while domain IV binds dsDNA.</text>
</comment>
<evidence type="ECO:0000256" key="8">
    <source>
        <dbReference type="HAMAP-Rule" id="MF_00377"/>
    </source>
</evidence>
<organism evidence="14">
    <name type="scientific">uncultured Campylobacterales bacterium</name>
    <dbReference type="NCBI Taxonomy" id="352960"/>
    <lineage>
        <taxon>Bacteria</taxon>
        <taxon>Pseudomonadati</taxon>
        <taxon>Campylobacterota</taxon>
        <taxon>Epsilonproteobacteria</taxon>
        <taxon>Campylobacterales</taxon>
        <taxon>environmental samples</taxon>
    </lineage>
</organism>
<dbReference type="InterPro" id="IPR010921">
    <property type="entry name" value="Trp_repressor/repl_initiator"/>
</dbReference>
<dbReference type="NCBIfam" id="TIGR00362">
    <property type="entry name" value="DnaA"/>
    <property type="match status" value="1"/>
</dbReference>
<dbReference type="Gene3D" id="1.10.1750.10">
    <property type="match status" value="1"/>
</dbReference>
<dbReference type="Gene3D" id="3.40.50.300">
    <property type="entry name" value="P-loop containing nucleotide triphosphate hydrolases"/>
    <property type="match status" value="1"/>
</dbReference>
<dbReference type="Pfam" id="PF11638">
    <property type="entry name" value="DnaA_N"/>
    <property type="match status" value="1"/>
</dbReference>
<dbReference type="GO" id="GO:0005737">
    <property type="term" value="C:cytoplasm"/>
    <property type="evidence" value="ECO:0007669"/>
    <property type="project" value="UniProtKB-SubCell"/>
</dbReference>
<feature type="binding site" evidence="8">
    <location>
        <position position="145"/>
    </location>
    <ligand>
        <name>ATP</name>
        <dbReference type="ChEBI" id="CHEBI:30616"/>
    </ligand>
</feature>
<comment type="similarity">
    <text evidence="1 8 11">Belongs to the DnaA family.</text>
</comment>
<evidence type="ECO:0000256" key="1">
    <source>
        <dbReference type="ARBA" id="ARBA00006583"/>
    </source>
</evidence>
<dbReference type="GO" id="GO:0005886">
    <property type="term" value="C:plasma membrane"/>
    <property type="evidence" value="ECO:0007669"/>
    <property type="project" value="TreeGrafter"/>
</dbReference>
<comment type="caution">
    <text evidence="8">Lacks conserved residue(s) required for the propagation of feature annotation.</text>
</comment>
<evidence type="ECO:0000259" key="12">
    <source>
        <dbReference type="SMART" id="SM00382"/>
    </source>
</evidence>
<dbReference type="SUPFAM" id="SSF52540">
    <property type="entry name" value="P-loop containing nucleoside triphosphate hydrolases"/>
    <property type="match status" value="1"/>
</dbReference>
<protein>
    <recommendedName>
        <fullName evidence="8 9">Chromosomal replication initiator protein DnaA</fullName>
    </recommendedName>
</protein>
<evidence type="ECO:0000256" key="5">
    <source>
        <dbReference type="ARBA" id="ARBA00022840"/>
    </source>
</evidence>
<evidence type="ECO:0000256" key="4">
    <source>
        <dbReference type="ARBA" id="ARBA00022741"/>
    </source>
</evidence>
<dbReference type="SMART" id="SM00382">
    <property type="entry name" value="AAA"/>
    <property type="match status" value="1"/>
</dbReference>
<dbReference type="CDD" id="cd06571">
    <property type="entry name" value="Bac_DnaA_C"/>
    <property type="match status" value="1"/>
</dbReference>
<evidence type="ECO:0000256" key="9">
    <source>
        <dbReference type="NCBIfam" id="TIGR00362"/>
    </source>
</evidence>
<comment type="function">
    <text evidence="8 10">Plays an essential role in the initiation and regulation of chromosomal replication. ATP-DnaA binds to the origin of replication (oriC) to initiate formation of the DNA replication initiation complex once per cell cycle. Binds the DnaA box (a 9 base pair repeat at the origin) and separates the double-stranded (ds)DNA. Forms a right-handed helical filament on oriC DNA; dsDNA binds to the exterior of the filament while single-stranded (ss)DNA is stabiized in the filament's interior. The ATP-DnaA-oriC complex binds and stabilizes one strand of the AT-rich DNA unwinding element (DUE), permitting loading of DNA polymerase. After initiation quickly degrades to an ADP-DnaA complex that is not apt for DNA replication. Binds acidic phospholipids.</text>
</comment>
<accession>A0A6S6SDJ7</accession>
<dbReference type="Pfam" id="PF08299">
    <property type="entry name" value="Bac_DnaA_C"/>
    <property type="match status" value="1"/>
</dbReference>
<evidence type="ECO:0000256" key="7">
    <source>
        <dbReference type="ARBA" id="ARBA00023125"/>
    </source>
</evidence>
<dbReference type="FunFam" id="3.40.50.300:FF:000668">
    <property type="entry name" value="Chromosomal replication initiator protein DnaA"/>
    <property type="match status" value="1"/>
</dbReference>
<dbReference type="GO" id="GO:0005524">
    <property type="term" value="F:ATP binding"/>
    <property type="evidence" value="ECO:0007669"/>
    <property type="project" value="UniProtKB-UniRule"/>
</dbReference>
<dbReference type="InterPro" id="IPR038454">
    <property type="entry name" value="DnaA_N_sf"/>
</dbReference>
<evidence type="ECO:0000256" key="2">
    <source>
        <dbReference type="ARBA" id="ARBA00022490"/>
    </source>
</evidence>
<feature type="domain" description="AAA+ ATPase" evidence="12">
    <location>
        <begin position="134"/>
        <end position="260"/>
    </location>
</feature>
<dbReference type="InterPro" id="IPR020591">
    <property type="entry name" value="Chromosome_initiator_DnaA-like"/>
</dbReference>
<evidence type="ECO:0000256" key="10">
    <source>
        <dbReference type="RuleBase" id="RU000577"/>
    </source>
</evidence>
<evidence type="ECO:0000259" key="13">
    <source>
        <dbReference type="SMART" id="SM00760"/>
    </source>
</evidence>
<dbReference type="InterPro" id="IPR001957">
    <property type="entry name" value="Chromosome_initiator_DnaA"/>
</dbReference>
<feature type="binding site" evidence="8">
    <location>
        <position position="148"/>
    </location>
    <ligand>
        <name>ATP</name>
        <dbReference type="ChEBI" id="CHEBI:30616"/>
    </ligand>
</feature>
<evidence type="ECO:0000256" key="6">
    <source>
        <dbReference type="ARBA" id="ARBA00023121"/>
    </source>
</evidence>
<dbReference type="InterPro" id="IPR018312">
    <property type="entry name" value="Chromosome_initiator_DnaA_CS"/>
</dbReference>
<dbReference type="Pfam" id="PF00308">
    <property type="entry name" value="Bac_DnaA"/>
    <property type="match status" value="1"/>
</dbReference>
<dbReference type="SMART" id="SM00760">
    <property type="entry name" value="Bac_DnaA_C"/>
    <property type="match status" value="1"/>
</dbReference>
<dbReference type="InterPro" id="IPR013317">
    <property type="entry name" value="DnaA_dom"/>
</dbReference>
<feature type="domain" description="Chromosomal replication initiator DnaA C-terminal" evidence="13">
    <location>
        <begin position="343"/>
        <end position="412"/>
    </location>
</feature>
<feature type="region of interest" description="Domain I, interacts with DnaA modulators" evidence="8">
    <location>
        <begin position="1"/>
        <end position="82"/>
    </location>
</feature>
<comment type="subcellular location">
    <subcellularLocation>
        <location evidence="8">Cytoplasm</location>
    </subcellularLocation>
</comment>
<reference evidence="14" key="1">
    <citation type="submission" date="2020-01" db="EMBL/GenBank/DDBJ databases">
        <authorList>
            <person name="Meier V. D."/>
            <person name="Meier V D."/>
        </authorList>
    </citation>
    <scope>NUCLEOTIDE SEQUENCE</scope>
    <source>
        <strain evidence="14">HLG_WM_MAG_12</strain>
    </source>
</reference>
<dbReference type="AlphaFoldDB" id="A0A6S6SDJ7"/>
<dbReference type="GO" id="GO:0003688">
    <property type="term" value="F:DNA replication origin binding"/>
    <property type="evidence" value="ECO:0007669"/>
    <property type="project" value="UniProtKB-UniRule"/>
</dbReference>
<feature type="binding site" evidence="8">
    <location>
        <position position="149"/>
    </location>
    <ligand>
        <name>ATP</name>
        <dbReference type="ChEBI" id="CHEBI:30616"/>
    </ligand>
</feature>
<dbReference type="Gene3D" id="1.10.8.60">
    <property type="match status" value="1"/>
</dbReference>
<comment type="subunit">
    <text evidence="8">Oligomerizes as a right-handed, spiral filament on DNA at oriC.</text>
</comment>
<keyword evidence="3 8" id="KW-0235">DNA replication</keyword>
<dbReference type="GO" id="GO:0006270">
    <property type="term" value="P:DNA replication initiation"/>
    <property type="evidence" value="ECO:0007669"/>
    <property type="project" value="UniProtKB-UniRule"/>
</dbReference>
<dbReference type="PROSITE" id="PS01008">
    <property type="entry name" value="DNAA"/>
    <property type="match status" value="1"/>
</dbReference>
<keyword evidence="7 8" id="KW-0238">DNA-binding</keyword>
<evidence type="ECO:0000256" key="11">
    <source>
        <dbReference type="RuleBase" id="RU004227"/>
    </source>
</evidence>
<keyword evidence="4 8" id="KW-0547">Nucleotide-binding</keyword>
<evidence type="ECO:0000313" key="14">
    <source>
        <dbReference type="EMBL" id="CAA6802779.1"/>
    </source>
</evidence>
<dbReference type="EMBL" id="CACVAW010000010">
    <property type="protein sequence ID" value="CAA6802779.1"/>
    <property type="molecule type" value="Genomic_DNA"/>
</dbReference>
<name>A0A6S6SDJ7_9BACT</name>
<dbReference type="HAMAP" id="MF_00377">
    <property type="entry name" value="DnaA_bact"/>
    <property type="match status" value="1"/>
</dbReference>